<name>A0A2G8SIS7_9APHY</name>
<protein>
    <submittedName>
        <fullName evidence="2">Uncharacterized protein</fullName>
    </submittedName>
</protein>
<comment type="caution">
    <text evidence="2">The sequence shown here is derived from an EMBL/GenBank/DDBJ whole genome shotgun (WGS) entry which is preliminary data.</text>
</comment>
<feature type="region of interest" description="Disordered" evidence="1">
    <location>
        <begin position="47"/>
        <end position="77"/>
    </location>
</feature>
<dbReference type="Proteomes" id="UP000230002">
    <property type="component" value="Unassembled WGS sequence"/>
</dbReference>
<sequence length="208" mass="22759">MGSPVPLSAEAVGIITRLRNMKDEAEDWGRWRDVVFRAKAALSPHGFTIPLPPQNKRKRGGPVLLSSQSTPADSSPGTPCICGPAIVDVAPELEPAVASEEPIVDQLTLEDVAKFAMRSTSSSTLPSEVGTPDPTPPPIVEESSPVTNDPISDADRMHYCPECFVPLHPDPKPETLYIFLHARRYTTSLGSFETEMPEWAAEGWEWER</sequence>
<evidence type="ECO:0000313" key="3">
    <source>
        <dbReference type="Proteomes" id="UP000230002"/>
    </source>
</evidence>
<organism evidence="2 3">
    <name type="scientific">Ganoderma sinense ZZ0214-1</name>
    <dbReference type="NCBI Taxonomy" id="1077348"/>
    <lineage>
        <taxon>Eukaryota</taxon>
        <taxon>Fungi</taxon>
        <taxon>Dikarya</taxon>
        <taxon>Basidiomycota</taxon>
        <taxon>Agaricomycotina</taxon>
        <taxon>Agaricomycetes</taxon>
        <taxon>Polyporales</taxon>
        <taxon>Polyporaceae</taxon>
        <taxon>Ganoderma</taxon>
    </lineage>
</organism>
<evidence type="ECO:0000256" key="1">
    <source>
        <dbReference type="SAM" id="MobiDB-lite"/>
    </source>
</evidence>
<dbReference type="OrthoDB" id="424794at2759"/>
<feature type="compositionally biased region" description="Polar residues" evidence="1">
    <location>
        <begin position="65"/>
        <end position="77"/>
    </location>
</feature>
<dbReference type="AlphaFoldDB" id="A0A2G8SIS7"/>
<feature type="region of interest" description="Disordered" evidence="1">
    <location>
        <begin position="119"/>
        <end position="145"/>
    </location>
</feature>
<accession>A0A2G8SIS7</accession>
<dbReference type="EMBL" id="AYKW01000007">
    <property type="protein sequence ID" value="PIL33666.1"/>
    <property type="molecule type" value="Genomic_DNA"/>
</dbReference>
<keyword evidence="3" id="KW-1185">Reference proteome</keyword>
<proteinExistence type="predicted"/>
<dbReference type="STRING" id="1077348.A0A2G8SIS7"/>
<reference evidence="2 3" key="1">
    <citation type="journal article" date="2015" name="Sci. Rep.">
        <title>Chromosome-level genome map provides insights into diverse defense mechanisms in the medicinal fungus Ganoderma sinense.</title>
        <authorList>
            <person name="Zhu Y."/>
            <person name="Xu J."/>
            <person name="Sun C."/>
            <person name="Zhou S."/>
            <person name="Xu H."/>
            <person name="Nelson D.R."/>
            <person name="Qian J."/>
            <person name="Song J."/>
            <person name="Luo H."/>
            <person name="Xiang L."/>
            <person name="Li Y."/>
            <person name="Xu Z."/>
            <person name="Ji A."/>
            <person name="Wang L."/>
            <person name="Lu S."/>
            <person name="Hayward A."/>
            <person name="Sun W."/>
            <person name="Li X."/>
            <person name="Schwartz D.C."/>
            <person name="Wang Y."/>
            <person name="Chen S."/>
        </authorList>
    </citation>
    <scope>NUCLEOTIDE SEQUENCE [LARGE SCALE GENOMIC DNA]</scope>
    <source>
        <strain evidence="2 3">ZZ0214-1</strain>
    </source>
</reference>
<evidence type="ECO:0000313" key="2">
    <source>
        <dbReference type="EMBL" id="PIL33666.1"/>
    </source>
</evidence>
<gene>
    <name evidence="2" type="ORF">GSI_04289</name>
</gene>